<feature type="compositionally biased region" description="Gly residues" evidence="1">
    <location>
        <begin position="1"/>
        <end position="11"/>
    </location>
</feature>
<dbReference type="PANTHER" id="PTHR32301">
    <property type="entry name" value="COUNTIN RECEPTOR CNR3-RELATED"/>
    <property type="match status" value="1"/>
</dbReference>
<name>A0A7S4IAL6_9STRA</name>
<dbReference type="SUPFAM" id="SSF52540">
    <property type="entry name" value="P-loop containing nucleoside triphosphate hydrolases"/>
    <property type="match status" value="1"/>
</dbReference>
<evidence type="ECO:0000256" key="2">
    <source>
        <dbReference type="SAM" id="Phobius"/>
    </source>
</evidence>
<feature type="region of interest" description="Disordered" evidence="1">
    <location>
        <begin position="1"/>
        <end position="54"/>
    </location>
</feature>
<keyword evidence="2" id="KW-1133">Transmembrane helix</keyword>
<proteinExistence type="predicted"/>
<dbReference type="EMBL" id="HBKQ01013629">
    <property type="protein sequence ID" value="CAE2223675.1"/>
    <property type="molecule type" value="Transcribed_RNA"/>
</dbReference>
<feature type="transmembrane region" description="Helical" evidence="2">
    <location>
        <begin position="128"/>
        <end position="147"/>
    </location>
</feature>
<reference evidence="3" key="1">
    <citation type="submission" date="2021-01" db="EMBL/GenBank/DDBJ databases">
        <authorList>
            <person name="Corre E."/>
            <person name="Pelletier E."/>
            <person name="Niang G."/>
            <person name="Scheremetjew M."/>
            <person name="Finn R."/>
            <person name="Kale V."/>
            <person name="Holt S."/>
            <person name="Cochrane G."/>
            <person name="Meng A."/>
            <person name="Brown T."/>
            <person name="Cohen L."/>
        </authorList>
    </citation>
    <scope>NUCLEOTIDE SEQUENCE</scope>
    <source>
        <strain evidence="3">Isolate 1302-5</strain>
    </source>
</reference>
<sequence length="582" mass="62620">MKAGEGGGEGEGSSSDPSGSDADAAIAKIAGDLVNNPAQDDPDGKRQAKRPSQVGRYNFSQILSTADAIDSRRRTGLSFSSLTGAMRDALESDSSNSGAIGIEGKDAAFARCRRRSNRGRRFSAAKKVCVALAAVSAFAGAILALVLPGDSPAAVEAKTKAKRAAGDVGLALKVMVSGREAAGLPVAARGGGASNVGNPEPGGGRREVRDLETGSHSLVRGAGGAINDVVQDQAVRDGNDVRMRALEELHRPVSETFAVSDGENSAAANGNPNVLPPLEAYNTAAGPGDSGIFIPTFTSRNYADVWTPVSRMDVPMYWHIPKSGGTTVQDMLGHCLNMVQASDVASHNKELAKRLRPSLNILKNPDGLRYVNVDTTTVEGLEDAKRLGLAASGKADVVISHRFHDVSSLFSVSNRGRAFALFRHPVRRAVSMFYYLQTATWEPTYDESLADMSLLEYAKSNRAEENWVVRSLTNEFEETVGAQHLEVAKEILRRKILVGIMEAFDQSVVRFEQYFGWWDGVANDVGVLRCQRSRMSQGDNRFDHPKVGPGSVEYLTLADRNWADVELYNYAKELFQEQASLV</sequence>
<protein>
    <recommendedName>
        <fullName evidence="4">Sulfotransferase domain-containing protein</fullName>
    </recommendedName>
</protein>
<evidence type="ECO:0008006" key="4">
    <source>
        <dbReference type="Google" id="ProtNLM"/>
    </source>
</evidence>
<dbReference type="Gene3D" id="3.40.50.300">
    <property type="entry name" value="P-loop containing nucleotide triphosphate hydrolases"/>
    <property type="match status" value="1"/>
</dbReference>
<feature type="compositionally biased region" description="Low complexity" evidence="1">
    <location>
        <begin position="12"/>
        <end position="31"/>
    </location>
</feature>
<accession>A0A7S4IAL6</accession>
<dbReference type="PANTHER" id="PTHR32301:SF6">
    <property type="entry name" value="GOLVESIN-RELATED"/>
    <property type="match status" value="1"/>
</dbReference>
<dbReference type="AlphaFoldDB" id="A0A7S4IAL6"/>
<organism evidence="3">
    <name type="scientific">Odontella aurita</name>
    <dbReference type="NCBI Taxonomy" id="265563"/>
    <lineage>
        <taxon>Eukaryota</taxon>
        <taxon>Sar</taxon>
        <taxon>Stramenopiles</taxon>
        <taxon>Ochrophyta</taxon>
        <taxon>Bacillariophyta</taxon>
        <taxon>Mediophyceae</taxon>
        <taxon>Biddulphiophycidae</taxon>
        <taxon>Eupodiscales</taxon>
        <taxon>Odontellaceae</taxon>
        <taxon>Odontella</taxon>
    </lineage>
</organism>
<keyword evidence="2" id="KW-0812">Transmembrane</keyword>
<evidence type="ECO:0000313" key="3">
    <source>
        <dbReference type="EMBL" id="CAE2223675.1"/>
    </source>
</evidence>
<dbReference type="InterPro" id="IPR027417">
    <property type="entry name" value="P-loop_NTPase"/>
</dbReference>
<gene>
    <name evidence="3" type="ORF">OAUR00152_LOCUS9381</name>
</gene>
<dbReference type="InterPro" id="IPR053259">
    <property type="entry name" value="Golvesin-related_Golgi"/>
</dbReference>
<keyword evidence="2" id="KW-0472">Membrane</keyword>
<evidence type="ECO:0000256" key="1">
    <source>
        <dbReference type="SAM" id="MobiDB-lite"/>
    </source>
</evidence>